<evidence type="ECO:0000313" key="1">
    <source>
        <dbReference type="EMBL" id="KGN61637.1"/>
    </source>
</evidence>
<accession>A0A0A0LLL2</accession>
<sequence length="115" mass="12620">MKDMKELMEHSLCDLEKIASENPFSLIETIVERKMSPSNFRKSPTFDSESVGFSVTAVTLSATAAFRIKNCLMVESRAPGTSIVLLTDHHVEINNLLRYLKSVLSASGDPGLSTS</sequence>
<reference evidence="1 2" key="4">
    <citation type="journal article" date="2011" name="BMC Genomics">
        <title>RNA-Seq improves annotation of protein-coding genes in the cucumber genome.</title>
        <authorList>
            <person name="Li Z."/>
            <person name="Zhang Z."/>
            <person name="Yan P."/>
            <person name="Huang S."/>
            <person name="Fei Z."/>
            <person name="Lin K."/>
        </authorList>
    </citation>
    <scope>NUCLEOTIDE SEQUENCE [LARGE SCALE GENOMIC DNA]</scope>
    <source>
        <strain evidence="2">cv. 9930</strain>
    </source>
</reference>
<dbReference type="Proteomes" id="UP000029981">
    <property type="component" value="Chromosome 2"/>
</dbReference>
<keyword evidence="2" id="KW-1185">Reference proteome</keyword>
<name>A0A0A0LLL2_CUCSA</name>
<dbReference type="AlphaFoldDB" id="A0A0A0LLL2"/>
<gene>
    <name evidence="1" type="ORF">Csa_2G196880</name>
</gene>
<protein>
    <submittedName>
        <fullName evidence="1">Uncharacterized protein</fullName>
    </submittedName>
</protein>
<reference evidence="1 2" key="2">
    <citation type="journal article" date="2009" name="PLoS ONE">
        <title>An integrated genetic and cytogenetic map of the cucumber genome.</title>
        <authorList>
            <person name="Ren Y."/>
            <person name="Zhang Z."/>
            <person name="Liu J."/>
            <person name="Staub J.E."/>
            <person name="Han Y."/>
            <person name="Cheng Z."/>
            <person name="Li X."/>
            <person name="Lu J."/>
            <person name="Miao H."/>
            <person name="Kang H."/>
            <person name="Xie B."/>
            <person name="Gu X."/>
            <person name="Wang X."/>
            <person name="Du Y."/>
            <person name="Jin W."/>
            <person name="Huang S."/>
        </authorList>
    </citation>
    <scope>NUCLEOTIDE SEQUENCE [LARGE SCALE GENOMIC DNA]</scope>
    <source>
        <strain evidence="2">cv. 9930</strain>
    </source>
</reference>
<reference evidence="1 2" key="1">
    <citation type="journal article" date="2009" name="Nat. Genet.">
        <title>The genome of the cucumber, Cucumis sativus L.</title>
        <authorList>
            <person name="Huang S."/>
            <person name="Li R."/>
            <person name="Zhang Z."/>
            <person name="Li L."/>
            <person name="Gu X."/>
            <person name="Fan W."/>
            <person name="Lucas W.J."/>
            <person name="Wang X."/>
            <person name="Xie B."/>
            <person name="Ni P."/>
            <person name="Ren Y."/>
            <person name="Zhu H."/>
            <person name="Li J."/>
            <person name="Lin K."/>
            <person name="Jin W."/>
            <person name="Fei Z."/>
            <person name="Li G."/>
            <person name="Staub J."/>
            <person name="Kilian A."/>
            <person name="van der Vossen E.A."/>
            <person name="Wu Y."/>
            <person name="Guo J."/>
            <person name="He J."/>
            <person name="Jia Z."/>
            <person name="Ren Y."/>
            <person name="Tian G."/>
            <person name="Lu Y."/>
            <person name="Ruan J."/>
            <person name="Qian W."/>
            <person name="Wang M."/>
            <person name="Huang Q."/>
            <person name="Li B."/>
            <person name="Xuan Z."/>
            <person name="Cao J."/>
            <person name="Asan"/>
            <person name="Wu Z."/>
            <person name="Zhang J."/>
            <person name="Cai Q."/>
            <person name="Bai Y."/>
            <person name="Zhao B."/>
            <person name="Han Y."/>
            <person name="Li Y."/>
            <person name="Li X."/>
            <person name="Wang S."/>
            <person name="Shi Q."/>
            <person name="Liu S."/>
            <person name="Cho W.K."/>
            <person name="Kim J.Y."/>
            <person name="Xu Y."/>
            <person name="Heller-Uszynska K."/>
            <person name="Miao H."/>
            <person name="Cheng Z."/>
            <person name="Zhang S."/>
            <person name="Wu J."/>
            <person name="Yang Y."/>
            <person name="Kang H."/>
            <person name="Li M."/>
            <person name="Liang H."/>
            <person name="Ren X."/>
            <person name="Shi Z."/>
            <person name="Wen M."/>
            <person name="Jian M."/>
            <person name="Yang H."/>
            <person name="Zhang G."/>
            <person name="Yang Z."/>
            <person name="Chen R."/>
            <person name="Liu S."/>
            <person name="Li J."/>
            <person name="Ma L."/>
            <person name="Liu H."/>
            <person name="Zhou Y."/>
            <person name="Zhao J."/>
            <person name="Fang X."/>
            <person name="Li G."/>
            <person name="Fang L."/>
            <person name="Li Y."/>
            <person name="Liu D."/>
            <person name="Zheng H."/>
            <person name="Zhang Y."/>
            <person name="Qin N."/>
            <person name="Li Z."/>
            <person name="Yang G."/>
            <person name="Yang S."/>
            <person name="Bolund L."/>
            <person name="Kristiansen K."/>
            <person name="Zheng H."/>
            <person name="Li S."/>
            <person name="Zhang X."/>
            <person name="Yang H."/>
            <person name="Wang J."/>
            <person name="Sun R."/>
            <person name="Zhang B."/>
            <person name="Jiang S."/>
            <person name="Wang J."/>
            <person name="Du Y."/>
            <person name="Li S."/>
        </authorList>
    </citation>
    <scope>NUCLEOTIDE SEQUENCE [LARGE SCALE GENOMIC DNA]</scope>
    <source>
        <strain evidence="2">cv. 9930</strain>
    </source>
</reference>
<organism evidence="1 2">
    <name type="scientific">Cucumis sativus</name>
    <name type="common">Cucumber</name>
    <dbReference type="NCBI Taxonomy" id="3659"/>
    <lineage>
        <taxon>Eukaryota</taxon>
        <taxon>Viridiplantae</taxon>
        <taxon>Streptophyta</taxon>
        <taxon>Embryophyta</taxon>
        <taxon>Tracheophyta</taxon>
        <taxon>Spermatophyta</taxon>
        <taxon>Magnoliopsida</taxon>
        <taxon>eudicotyledons</taxon>
        <taxon>Gunneridae</taxon>
        <taxon>Pentapetalae</taxon>
        <taxon>rosids</taxon>
        <taxon>fabids</taxon>
        <taxon>Cucurbitales</taxon>
        <taxon>Cucurbitaceae</taxon>
        <taxon>Benincaseae</taxon>
        <taxon>Cucumis</taxon>
    </lineage>
</organism>
<proteinExistence type="predicted"/>
<dbReference type="EMBL" id="CM002923">
    <property type="protein sequence ID" value="KGN61637.1"/>
    <property type="molecule type" value="Genomic_DNA"/>
</dbReference>
<dbReference type="Gramene" id="KGN61637">
    <property type="protein sequence ID" value="KGN61637"/>
    <property type="gene ID" value="Csa_2G196880"/>
</dbReference>
<reference evidence="1 2" key="3">
    <citation type="journal article" date="2010" name="BMC Genomics">
        <title>Transcriptome sequencing and comparative analysis of cucumber flowers with different sex types.</title>
        <authorList>
            <person name="Guo S."/>
            <person name="Zheng Y."/>
            <person name="Joung J.G."/>
            <person name="Liu S."/>
            <person name="Zhang Z."/>
            <person name="Crasta O.R."/>
            <person name="Sobral B.W."/>
            <person name="Xu Y."/>
            <person name="Huang S."/>
            <person name="Fei Z."/>
        </authorList>
    </citation>
    <scope>NUCLEOTIDE SEQUENCE [LARGE SCALE GENOMIC DNA]</scope>
    <source>
        <strain evidence="2">cv. 9930</strain>
    </source>
</reference>
<evidence type="ECO:0000313" key="2">
    <source>
        <dbReference type="Proteomes" id="UP000029981"/>
    </source>
</evidence>